<accession>A0A8S2SDC1</accession>
<dbReference type="AlphaFoldDB" id="A0A8S2SDC1"/>
<dbReference type="Proteomes" id="UP000677228">
    <property type="component" value="Unassembled WGS sequence"/>
</dbReference>
<protein>
    <submittedName>
        <fullName evidence="2">Uncharacterized protein</fullName>
    </submittedName>
</protein>
<dbReference type="EMBL" id="CAJOBA010048823">
    <property type="protein sequence ID" value="CAF4216833.1"/>
    <property type="molecule type" value="Genomic_DNA"/>
</dbReference>
<dbReference type="Proteomes" id="UP000682733">
    <property type="component" value="Unassembled WGS sequence"/>
</dbReference>
<reference evidence="2" key="1">
    <citation type="submission" date="2021-02" db="EMBL/GenBank/DDBJ databases">
        <authorList>
            <person name="Nowell W R."/>
        </authorList>
    </citation>
    <scope>NUCLEOTIDE SEQUENCE</scope>
</reference>
<sequence>TSRGGKFLNQYRITGFENSKVLAKEIAEQLEIESIVKEQRFE</sequence>
<proteinExistence type="predicted"/>
<dbReference type="EMBL" id="CAJNOK010027076">
    <property type="protein sequence ID" value="CAF1413763.1"/>
    <property type="molecule type" value="Genomic_DNA"/>
</dbReference>
<gene>
    <name evidence="1" type="ORF">OVA965_LOCUS33459</name>
    <name evidence="2" type="ORF">TMI583_LOCUS34347</name>
</gene>
<organism evidence="2 3">
    <name type="scientific">Didymodactylos carnosus</name>
    <dbReference type="NCBI Taxonomy" id="1234261"/>
    <lineage>
        <taxon>Eukaryota</taxon>
        <taxon>Metazoa</taxon>
        <taxon>Spiralia</taxon>
        <taxon>Gnathifera</taxon>
        <taxon>Rotifera</taxon>
        <taxon>Eurotatoria</taxon>
        <taxon>Bdelloidea</taxon>
        <taxon>Philodinida</taxon>
        <taxon>Philodinidae</taxon>
        <taxon>Didymodactylos</taxon>
    </lineage>
</organism>
<comment type="caution">
    <text evidence="2">The sequence shown here is derived from an EMBL/GenBank/DDBJ whole genome shotgun (WGS) entry which is preliminary data.</text>
</comment>
<evidence type="ECO:0000313" key="3">
    <source>
        <dbReference type="Proteomes" id="UP000682733"/>
    </source>
</evidence>
<evidence type="ECO:0000313" key="2">
    <source>
        <dbReference type="EMBL" id="CAF4216833.1"/>
    </source>
</evidence>
<name>A0A8S2SDC1_9BILA</name>
<evidence type="ECO:0000313" key="1">
    <source>
        <dbReference type="EMBL" id="CAF1413763.1"/>
    </source>
</evidence>
<feature type="non-terminal residue" evidence="2">
    <location>
        <position position="1"/>
    </location>
</feature>